<keyword evidence="3" id="KW-1185">Reference proteome</keyword>
<evidence type="ECO:0000313" key="2">
    <source>
        <dbReference type="EMBL" id="AHI23655.1"/>
    </source>
</evidence>
<feature type="domain" description="N-acetyltransferase" evidence="1">
    <location>
        <begin position="194"/>
        <end position="328"/>
    </location>
</feature>
<dbReference type="EMBL" id="CP004353">
    <property type="protein sequence ID" value="AHI23655.1"/>
    <property type="molecule type" value="Genomic_DNA"/>
</dbReference>
<dbReference type="eggNOG" id="COG0456">
    <property type="taxonomic scope" value="Bacteria"/>
</dbReference>
<dbReference type="RefSeq" id="WP_025253640.1">
    <property type="nucleotide sequence ID" value="NZ_CP004353.1"/>
</dbReference>
<dbReference type="PATRIC" id="fig|1224164.3.peg.2294"/>
<dbReference type="HOGENOM" id="CLU_048109_3_0_11"/>
<dbReference type="InterPro" id="IPR016181">
    <property type="entry name" value="Acyl_CoA_acyltransferase"/>
</dbReference>
<dbReference type="KEGG" id="cvt:B843_11385"/>
<reference evidence="2 3" key="1">
    <citation type="submission" date="2013-02" db="EMBL/GenBank/DDBJ databases">
        <title>The complete genome sequence of Corynebacterium vitaeruminis DSM 20294.</title>
        <authorList>
            <person name="Ruckert C."/>
            <person name="Albersmeier A."/>
            <person name="Kalinowski J."/>
        </authorList>
    </citation>
    <scope>NUCLEOTIDE SEQUENCE [LARGE SCALE GENOMIC DNA]</scope>
    <source>
        <strain evidence="3">ATCC 10234</strain>
    </source>
</reference>
<dbReference type="InterPro" id="IPR000182">
    <property type="entry name" value="GNAT_dom"/>
</dbReference>
<dbReference type="AlphaFoldDB" id="W5Y463"/>
<protein>
    <recommendedName>
        <fullName evidence="1">N-acetyltransferase domain-containing protein</fullName>
    </recommendedName>
</protein>
<dbReference type="SUPFAM" id="SSF55729">
    <property type="entry name" value="Acyl-CoA N-acyltransferases (Nat)"/>
    <property type="match status" value="1"/>
</dbReference>
<dbReference type="PANTHER" id="PTHR43072">
    <property type="entry name" value="N-ACETYLTRANSFERASE"/>
    <property type="match status" value="1"/>
</dbReference>
<dbReference type="PROSITE" id="PS51186">
    <property type="entry name" value="GNAT"/>
    <property type="match status" value="1"/>
</dbReference>
<dbReference type="GO" id="GO:0016747">
    <property type="term" value="F:acyltransferase activity, transferring groups other than amino-acyl groups"/>
    <property type="evidence" value="ECO:0007669"/>
    <property type="project" value="InterPro"/>
</dbReference>
<sequence>MSYIFRSDEVSPGERVVVRRVIENAHTDVIGHVVSVGDDELVIRPQEVGGYPSFLPEVRIPRAEIHIVKKLSPRRVRNSEIRDIEIAYSEAFPGIEHAWASDGQWLLRAGDGITERSNSAAPLGPSVVFTPVPVDEITAFYARHNLPAKVLIPERIGKQAERLALERGWELGPEIIVMTRDLTDLPQADEGAAFRIDAQPDRDWLDLYHFRGQPLPEQALNLLREKINGHMGFGRLLAPSGETIAITRGTITTAGSTQYLGYSAVEVASAYRHQGFGTQLGIHMLAWGAQSGATKAYLQVIASNAAGIGLYEKLGFVEHHRHRYASIA</sequence>
<dbReference type="Gene3D" id="3.40.630.30">
    <property type="match status" value="1"/>
</dbReference>
<accession>W5Y463</accession>
<dbReference type="STRING" id="1224164.B843_11385"/>
<organism evidence="2 3">
    <name type="scientific">Corynebacterium vitaeruminis DSM 20294</name>
    <dbReference type="NCBI Taxonomy" id="1224164"/>
    <lineage>
        <taxon>Bacteria</taxon>
        <taxon>Bacillati</taxon>
        <taxon>Actinomycetota</taxon>
        <taxon>Actinomycetes</taxon>
        <taxon>Mycobacteriales</taxon>
        <taxon>Corynebacteriaceae</taxon>
        <taxon>Corynebacterium</taxon>
    </lineage>
</organism>
<dbReference type="Pfam" id="PF24553">
    <property type="entry name" value="Rv0428c_C"/>
    <property type="match status" value="1"/>
</dbReference>
<name>W5Y463_9CORY</name>
<proteinExistence type="predicted"/>
<evidence type="ECO:0000313" key="3">
    <source>
        <dbReference type="Proteomes" id="UP000019222"/>
    </source>
</evidence>
<dbReference type="InterPro" id="IPR056935">
    <property type="entry name" value="Rv0428c-like_C"/>
</dbReference>
<evidence type="ECO:0000259" key="1">
    <source>
        <dbReference type="PROSITE" id="PS51186"/>
    </source>
</evidence>
<dbReference type="Proteomes" id="UP000019222">
    <property type="component" value="Chromosome"/>
</dbReference>
<gene>
    <name evidence="2" type="ORF">B843_11385</name>
</gene>